<dbReference type="PANTHER" id="PTHR43002">
    <property type="entry name" value="GLYCOGEN DEBRANCHING ENZYME"/>
    <property type="match status" value="1"/>
</dbReference>
<dbReference type="EMBL" id="AJWY01010632">
    <property type="protein sequence ID" value="EKC55005.1"/>
    <property type="molecule type" value="Genomic_DNA"/>
</dbReference>
<name>K1SMD5_9ZZZZ</name>
<feature type="non-terminal residue" evidence="1">
    <location>
        <position position="168"/>
    </location>
</feature>
<comment type="caution">
    <text evidence="1">The sequence shown here is derived from an EMBL/GenBank/DDBJ whole genome shotgun (WGS) entry which is preliminary data.</text>
</comment>
<reference evidence="1" key="1">
    <citation type="journal article" date="2013" name="Environ. Microbiol.">
        <title>Microbiota from the distal guts of lean and obese adolescents exhibit partial functional redundancy besides clear differences in community structure.</title>
        <authorList>
            <person name="Ferrer M."/>
            <person name="Ruiz A."/>
            <person name="Lanza F."/>
            <person name="Haange S.B."/>
            <person name="Oberbach A."/>
            <person name="Till H."/>
            <person name="Bargiela R."/>
            <person name="Campoy C."/>
            <person name="Segura M.T."/>
            <person name="Richter M."/>
            <person name="von Bergen M."/>
            <person name="Seifert J."/>
            <person name="Suarez A."/>
        </authorList>
    </citation>
    <scope>NUCLEOTIDE SEQUENCE</scope>
</reference>
<evidence type="ECO:0000313" key="1">
    <source>
        <dbReference type="EMBL" id="EKC55005.1"/>
    </source>
</evidence>
<dbReference type="AlphaFoldDB" id="K1SMD5"/>
<gene>
    <name evidence="1" type="ORF">LEA_15579</name>
</gene>
<protein>
    <submittedName>
        <fullName evidence="1">Glycogen debranching enzyme GlgX</fullName>
    </submittedName>
</protein>
<sequence>MVSARKFIKGDEDMLNTISYKIKANPPAVAVVNYVANHNTFTLYDAVSYDKKYNQANGENNRDGAVYNYSWNCGAEGDTRKRKINELRKHQIKNALSLVLLSQGVPMIYAGDEMCNSQKGNNNPYCLDNEISWTNWNTTAMAKDILDFTKKLIQFRKQHKILHLSSEP</sequence>
<accession>K1SMD5</accession>
<dbReference type="SUPFAM" id="SSF51445">
    <property type="entry name" value="(Trans)glycosidases"/>
    <property type="match status" value="1"/>
</dbReference>
<dbReference type="InterPro" id="IPR017853">
    <property type="entry name" value="GH"/>
</dbReference>
<proteinExistence type="predicted"/>
<organism evidence="1">
    <name type="scientific">human gut metagenome</name>
    <dbReference type="NCBI Taxonomy" id="408170"/>
    <lineage>
        <taxon>unclassified sequences</taxon>
        <taxon>metagenomes</taxon>
        <taxon>organismal metagenomes</taxon>
    </lineage>
</organism>
<dbReference type="Gene3D" id="3.20.20.80">
    <property type="entry name" value="Glycosidases"/>
    <property type="match status" value="1"/>
</dbReference>